<proteinExistence type="predicted"/>
<gene>
    <name evidence="2" type="ORF">GCM10022255_066670</name>
</gene>
<feature type="compositionally biased region" description="Polar residues" evidence="1">
    <location>
        <begin position="221"/>
        <end position="232"/>
    </location>
</feature>
<feature type="region of interest" description="Disordered" evidence="1">
    <location>
        <begin position="157"/>
        <end position="232"/>
    </location>
</feature>
<organism evidence="2 3">
    <name type="scientific">Dactylosporangium darangshiense</name>
    <dbReference type="NCBI Taxonomy" id="579108"/>
    <lineage>
        <taxon>Bacteria</taxon>
        <taxon>Bacillati</taxon>
        <taxon>Actinomycetota</taxon>
        <taxon>Actinomycetes</taxon>
        <taxon>Micromonosporales</taxon>
        <taxon>Micromonosporaceae</taxon>
        <taxon>Dactylosporangium</taxon>
    </lineage>
</organism>
<keyword evidence="3" id="KW-1185">Reference proteome</keyword>
<sequence length="232" mass="23905">MTKPLRSGIGRIFEHDDTIRTAVAGHLRVRGQASRERAERAEAAFGRFSPSRFTEEQRAQQDYLGPGDELGPAMTATIGRGVDAMRGAETETSLRLTLTDELRGLLEPADGDALGTIALGTLHAYLARRLGAGFGGSGGRLTAYAAAAEAERMLAEIEDPGGKRAAGRAGSVAEDDDEDTGGQHGDPAAAMVATEVALQPAGTTTADHSTPAGAGDIDTCASRTACASRSPG</sequence>
<comment type="caution">
    <text evidence="2">The sequence shown here is derived from an EMBL/GenBank/DDBJ whole genome shotgun (WGS) entry which is preliminary data.</text>
</comment>
<protein>
    <submittedName>
        <fullName evidence="2">Uncharacterized protein</fullName>
    </submittedName>
</protein>
<dbReference type="RefSeq" id="WP_345132931.1">
    <property type="nucleotide sequence ID" value="NZ_BAABAT010000022.1"/>
</dbReference>
<feature type="region of interest" description="Disordered" evidence="1">
    <location>
        <begin position="51"/>
        <end position="71"/>
    </location>
</feature>
<dbReference type="Proteomes" id="UP001500620">
    <property type="component" value="Unassembled WGS sequence"/>
</dbReference>
<reference evidence="3" key="1">
    <citation type="journal article" date="2019" name="Int. J. Syst. Evol. Microbiol.">
        <title>The Global Catalogue of Microorganisms (GCM) 10K type strain sequencing project: providing services to taxonomists for standard genome sequencing and annotation.</title>
        <authorList>
            <consortium name="The Broad Institute Genomics Platform"/>
            <consortium name="The Broad Institute Genome Sequencing Center for Infectious Disease"/>
            <person name="Wu L."/>
            <person name="Ma J."/>
        </authorList>
    </citation>
    <scope>NUCLEOTIDE SEQUENCE [LARGE SCALE GENOMIC DNA]</scope>
    <source>
        <strain evidence="3">JCM 17441</strain>
    </source>
</reference>
<evidence type="ECO:0000313" key="3">
    <source>
        <dbReference type="Proteomes" id="UP001500620"/>
    </source>
</evidence>
<accession>A0ABP8DHB7</accession>
<evidence type="ECO:0000313" key="2">
    <source>
        <dbReference type="EMBL" id="GAA4255915.1"/>
    </source>
</evidence>
<dbReference type="EMBL" id="BAABAT010000022">
    <property type="protein sequence ID" value="GAA4255915.1"/>
    <property type="molecule type" value="Genomic_DNA"/>
</dbReference>
<name>A0ABP8DHB7_9ACTN</name>
<evidence type="ECO:0000256" key="1">
    <source>
        <dbReference type="SAM" id="MobiDB-lite"/>
    </source>
</evidence>